<dbReference type="InterPro" id="IPR007271">
    <property type="entry name" value="Nuc_sug_transpt"/>
</dbReference>
<feature type="region of interest" description="Disordered" evidence="5">
    <location>
        <begin position="110"/>
        <end position="193"/>
    </location>
</feature>
<dbReference type="NCBIfam" id="TIGR00803">
    <property type="entry name" value="nst"/>
    <property type="match status" value="1"/>
</dbReference>
<feature type="transmembrane region" description="Helical" evidence="6">
    <location>
        <begin position="731"/>
        <end position="751"/>
    </location>
</feature>
<protein>
    <submittedName>
        <fullName evidence="7">Rhamnogalacturonan II synthase</fullName>
    </submittedName>
</protein>
<feature type="transmembrane region" description="Helical" evidence="6">
    <location>
        <begin position="706"/>
        <end position="725"/>
    </location>
</feature>
<feature type="compositionally biased region" description="Low complexity" evidence="5">
    <location>
        <begin position="217"/>
        <end position="232"/>
    </location>
</feature>
<comment type="subcellular location">
    <subcellularLocation>
        <location evidence="1">Membrane</location>
        <topology evidence="1">Multi-pass membrane protein</topology>
    </subcellularLocation>
</comment>
<keyword evidence="3 6" id="KW-1133">Transmembrane helix</keyword>
<evidence type="ECO:0000256" key="3">
    <source>
        <dbReference type="ARBA" id="ARBA00022989"/>
    </source>
</evidence>
<reference evidence="7 8" key="1">
    <citation type="submission" date="2024-03" db="EMBL/GenBank/DDBJ databases">
        <title>Aureococcus anophagefferens CCMP1851 and Kratosvirus quantuckense: Draft genome of a second virus-susceptible host strain in the model system.</title>
        <authorList>
            <person name="Chase E."/>
            <person name="Truchon A.R."/>
            <person name="Schepens W."/>
            <person name="Wilhelm S.W."/>
        </authorList>
    </citation>
    <scope>NUCLEOTIDE SEQUENCE [LARGE SCALE GENOMIC DNA]</scope>
    <source>
        <strain evidence="7 8">CCMP1851</strain>
    </source>
</reference>
<dbReference type="PANTHER" id="PTHR10231">
    <property type="entry name" value="NUCLEOTIDE-SUGAR TRANSMEMBRANE TRANSPORTER"/>
    <property type="match status" value="1"/>
</dbReference>
<feature type="transmembrane region" description="Helical" evidence="6">
    <location>
        <begin position="579"/>
        <end position="600"/>
    </location>
</feature>
<feature type="transmembrane region" description="Helical" evidence="6">
    <location>
        <begin position="606"/>
        <end position="628"/>
    </location>
</feature>
<proteinExistence type="predicted"/>
<feature type="transmembrane region" description="Helical" evidence="6">
    <location>
        <begin position="783"/>
        <end position="799"/>
    </location>
</feature>
<evidence type="ECO:0000313" key="7">
    <source>
        <dbReference type="EMBL" id="KAK7249463.1"/>
    </source>
</evidence>
<comment type="caution">
    <text evidence="7">The sequence shown here is derived from an EMBL/GenBank/DDBJ whole genome shotgun (WGS) entry which is preliminary data.</text>
</comment>
<sequence>MIVAPPPVTLDVPYVDHLRVDTGPEVFAGTTGVESLTAGAVGEKSSDAAPEASAPLFAAAGPGDAEAPETVALFAARARRARAAGGELVLALRSRGADFILDDDAALGDARSARPRARRNYPPRPATRDQRPGARRRRRAEPRAQARGRGPPPPSAGRVLRATGAAGADDVFDASTESEGSSRGDEGSDAEDPVVFAGQVFSRKFRDDAGGSDVYEASSSTAPRPRRASAAGRSREAARAPAVASRRGRASQVRADGYEEVLSTRRLAALVARPPVAASRPRRPPSDGARGVILSLGRGRWFSAVWIPNLQPDFNYAPRPKKKVRAAPKYRPPPGEYLGHYAAPAPGARAPPLAPAPRRRPKLVVPCQLCHDSQIPANVTFAHCDHAVHETCLATVGAITGATAASKVPQDALNGFYPCLRKCGRVFGHAPAAIAHTKTCNVRARVRCSVPLAGAAAGRATRAPVHPCAAARAAPRRRARASLALEVVSSGDAEADARPFTETNLCKGLIMFALVLQSAGTSLLARRACQTCDYSGAVASITQEFVKPLLALCWLAARRTPVAEQRKTLKAAYGRPRDMVVLGVPALCFAAQNVLFFFAHERLSSTVYLVLSQSKTLFTAAFSVTLLGRTLSKRQWAAQPALMAGCALVLARAMASSGGVPSGAIAGALACLASGALSGFANVYFEKILKGKNKGTGAFWPRQLQLSLLTALCTVPALPACSTLLGELAKFTPLVWTVVLCKAVGGLLIGATIQYASAISKNFASAIAIVLTAAVAADARASGQFKLGIAFVLGSMVLFQSKGNGKTKRPTVAEWRAACDAGGVVSYADFGVKL</sequence>
<evidence type="ECO:0000313" key="8">
    <source>
        <dbReference type="Proteomes" id="UP001363151"/>
    </source>
</evidence>
<keyword evidence="2 6" id="KW-0812">Transmembrane</keyword>
<evidence type="ECO:0000256" key="1">
    <source>
        <dbReference type="ARBA" id="ARBA00004141"/>
    </source>
</evidence>
<feature type="region of interest" description="Disordered" evidence="5">
    <location>
        <begin position="209"/>
        <end position="251"/>
    </location>
</feature>
<name>A0ABR1G8X6_AURAN</name>
<evidence type="ECO:0000256" key="5">
    <source>
        <dbReference type="SAM" id="MobiDB-lite"/>
    </source>
</evidence>
<evidence type="ECO:0000256" key="2">
    <source>
        <dbReference type="ARBA" id="ARBA00022692"/>
    </source>
</evidence>
<accession>A0ABR1G8X6</accession>
<dbReference type="EMBL" id="JBBJCI010000078">
    <property type="protein sequence ID" value="KAK7249463.1"/>
    <property type="molecule type" value="Genomic_DNA"/>
</dbReference>
<gene>
    <name evidence="7" type="ORF">SO694_00049152</name>
</gene>
<feature type="transmembrane region" description="Helical" evidence="6">
    <location>
        <begin position="664"/>
        <end position="685"/>
    </location>
</feature>
<evidence type="ECO:0000256" key="6">
    <source>
        <dbReference type="SAM" id="Phobius"/>
    </source>
</evidence>
<keyword evidence="8" id="KW-1185">Reference proteome</keyword>
<organism evidence="7 8">
    <name type="scientific">Aureococcus anophagefferens</name>
    <name type="common">Harmful bloom alga</name>
    <dbReference type="NCBI Taxonomy" id="44056"/>
    <lineage>
        <taxon>Eukaryota</taxon>
        <taxon>Sar</taxon>
        <taxon>Stramenopiles</taxon>
        <taxon>Ochrophyta</taxon>
        <taxon>Pelagophyceae</taxon>
        <taxon>Pelagomonadales</taxon>
        <taxon>Pelagomonadaceae</taxon>
        <taxon>Aureococcus</taxon>
    </lineage>
</organism>
<keyword evidence="4 6" id="KW-0472">Membrane</keyword>
<dbReference type="InterPro" id="IPR037185">
    <property type="entry name" value="EmrE-like"/>
</dbReference>
<feature type="transmembrane region" description="Helical" evidence="6">
    <location>
        <begin position="758"/>
        <end position="777"/>
    </location>
</feature>
<dbReference type="Proteomes" id="UP001363151">
    <property type="component" value="Unassembled WGS sequence"/>
</dbReference>
<dbReference type="SUPFAM" id="SSF103481">
    <property type="entry name" value="Multidrug resistance efflux transporter EmrE"/>
    <property type="match status" value="1"/>
</dbReference>
<evidence type="ECO:0000256" key="4">
    <source>
        <dbReference type="ARBA" id="ARBA00023136"/>
    </source>
</evidence>
<dbReference type="Pfam" id="PF04142">
    <property type="entry name" value="Nuc_sug_transp"/>
    <property type="match status" value="1"/>
</dbReference>